<keyword evidence="2" id="KW-1185">Reference proteome</keyword>
<name>A0AAE0ST40_9BIVA</name>
<accession>A0AAE0ST40</accession>
<protein>
    <submittedName>
        <fullName evidence="1">Uncharacterized protein</fullName>
    </submittedName>
</protein>
<gene>
    <name evidence="1" type="ORF">CHS0354_040022</name>
</gene>
<organism evidence="1 2">
    <name type="scientific">Potamilus streckersoni</name>
    <dbReference type="NCBI Taxonomy" id="2493646"/>
    <lineage>
        <taxon>Eukaryota</taxon>
        <taxon>Metazoa</taxon>
        <taxon>Spiralia</taxon>
        <taxon>Lophotrochozoa</taxon>
        <taxon>Mollusca</taxon>
        <taxon>Bivalvia</taxon>
        <taxon>Autobranchia</taxon>
        <taxon>Heteroconchia</taxon>
        <taxon>Palaeoheterodonta</taxon>
        <taxon>Unionida</taxon>
        <taxon>Unionoidea</taxon>
        <taxon>Unionidae</taxon>
        <taxon>Ambleminae</taxon>
        <taxon>Lampsilini</taxon>
        <taxon>Potamilus</taxon>
    </lineage>
</organism>
<evidence type="ECO:0000313" key="2">
    <source>
        <dbReference type="Proteomes" id="UP001195483"/>
    </source>
</evidence>
<comment type="caution">
    <text evidence="1">The sequence shown here is derived from an EMBL/GenBank/DDBJ whole genome shotgun (WGS) entry which is preliminary data.</text>
</comment>
<reference evidence="1" key="2">
    <citation type="journal article" date="2021" name="Genome Biol. Evol.">
        <title>Developing a high-quality reference genome for a parasitic bivalve with doubly uniparental inheritance (Bivalvia: Unionida).</title>
        <authorList>
            <person name="Smith C.H."/>
        </authorList>
    </citation>
    <scope>NUCLEOTIDE SEQUENCE</scope>
    <source>
        <strain evidence="1">CHS0354</strain>
        <tissue evidence="1">Mantle</tissue>
    </source>
</reference>
<proteinExistence type="predicted"/>
<dbReference type="Proteomes" id="UP001195483">
    <property type="component" value="Unassembled WGS sequence"/>
</dbReference>
<sequence length="119" mass="13532">MYPDNVGVKYQHLYYGFRALFREVSLQYHILDTEEYTCNTTAWIQSSIQAIPQLGKEYPGHTSAWERVSRPYVSLDTGVSMQFHSLDTEGYPGDATAWPHRSIQAIPQLGQEYPGNTSA</sequence>
<dbReference type="AlphaFoldDB" id="A0AAE0ST40"/>
<dbReference type="EMBL" id="JAEAOA010002328">
    <property type="protein sequence ID" value="KAK3597650.1"/>
    <property type="molecule type" value="Genomic_DNA"/>
</dbReference>
<reference evidence="1" key="3">
    <citation type="submission" date="2023-05" db="EMBL/GenBank/DDBJ databases">
        <authorList>
            <person name="Smith C.H."/>
        </authorList>
    </citation>
    <scope>NUCLEOTIDE SEQUENCE</scope>
    <source>
        <strain evidence="1">CHS0354</strain>
        <tissue evidence="1">Mantle</tissue>
    </source>
</reference>
<evidence type="ECO:0000313" key="1">
    <source>
        <dbReference type="EMBL" id="KAK3597650.1"/>
    </source>
</evidence>
<reference evidence="1" key="1">
    <citation type="journal article" date="2021" name="Genome Biol. Evol.">
        <title>A High-Quality Reference Genome for a Parasitic Bivalve with Doubly Uniparental Inheritance (Bivalvia: Unionida).</title>
        <authorList>
            <person name="Smith C.H."/>
        </authorList>
    </citation>
    <scope>NUCLEOTIDE SEQUENCE</scope>
    <source>
        <strain evidence="1">CHS0354</strain>
    </source>
</reference>